<dbReference type="EMBL" id="DS231704">
    <property type="protein sequence ID" value="KNB06252.1"/>
    <property type="molecule type" value="Genomic_DNA"/>
</dbReference>
<dbReference type="Proteomes" id="UP000009097">
    <property type="component" value="Unassembled WGS sequence"/>
</dbReference>
<evidence type="ECO:0008006" key="4">
    <source>
        <dbReference type="Google" id="ProtNLM"/>
    </source>
</evidence>
<evidence type="ECO:0000313" key="2">
    <source>
        <dbReference type="EMBL" id="KNB06252.1"/>
    </source>
</evidence>
<keyword evidence="1" id="KW-0732">Signal</keyword>
<dbReference type="RefSeq" id="XP_018244297.1">
    <property type="nucleotide sequence ID" value="XM_018399874.1"/>
</dbReference>
<dbReference type="VEuPathDB" id="FungiDB:FOXG_19613"/>
<dbReference type="KEGG" id="fox:FOXG_19613"/>
<sequence>MKLYSVLPFFACLAGQVLATPKDTTLEVDVCIIGGGATGAYAAVRLREDYGKEVVVVEKQNRLGGHVQTCLS</sequence>
<proteinExistence type="predicted"/>
<evidence type="ECO:0000313" key="3">
    <source>
        <dbReference type="Proteomes" id="UP000009097"/>
    </source>
</evidence>
<feature type="chain" id="PRO_5005325453" description="FAD dependent oxidoreductase domain-containing protein" evidence="1">
    <location>
        <begin position="20"/>
        <end position="72"/>
    </location>
</feature>
<protein>
    <recommendedName>
        <fullName evidence="4">FAD dependent oxidoreductase domain-containing protein</fullName>
    </recommendedName>
</protein>
<name>A0A0J9WMW7_FUSO4</name>
<feature type="signal peptide" evidence="1">
    <location>
        <begin position="1"/>
        <end position="19"/>
    </location>
</feature>
<dbReference type="AlphaFoldDB" id="A0A0J9WMW7"/>
<accession>A0A0J9WMW7</accession>
<dbReference type="OrthoDB" id="68575at2759"/>
<reference evidence="2" key="2">
    <citation type="journal article" date="2010" name="Nature">
        <title>Comparative genomics reveals mobile pathogenicity chromosomes in Fusarium.</title>
        <authorList>
            <person name="Ma L.J."/>
            <person name="van der Does H.C."/>
            <person name="Borkovich K.A."/>
            <person name="Coleman J.J."/>
            <person name="Daboussi M.J."/>
            <person name="Di Pietro A."/>
            <person name="Dufresne M."/>
            <person name="Freitag M."/>
            <person name="Grabherr M."/>
            <person name="Henrissat B."/>
            <person name="Houterman P.M."/>
            <person name="Kang S."/>
            <person name="Shim W.B."/>
            <person name="Woloshuk C."/>
            <person name="Xie X."/>
            <person name="Xu J.R."/>
            <person name="Antoniw J."/>
            <person name="Baker S.E."/>
            <person name="Bluhm B.H."/>
            <person name="Breakspear A."/>
            <person name="Brown D.W."/>
            <person name="Butchko R.A."/>
            <person name="Chapman S."/>
            <person name="Coulson R."/>
            <person name="Coutinho P.M."/>
            <person name="Danchin E.G."/>
            <person name="Diener A."/>
            <person name="Gale L.R."/>
            <person name="Gardiner D.M."/>
            <person name="Goff S."/>
            <person name="Hammond-Kosack K.E."/>
            <person name="Hilburn K."/>
            <person name="Hua-Van A."/>
            <person name="Jonkers W."/>
            <person name="Kazan K."/>
            <person name="Kodira C.D."/>
            <person name="Koehrsen M."/>
            <person name="Kumar L."/>
            <person name="Lee Y.H."/>
            <person name="Li L."/>
            <person name="Manners J.M."/>
            <person name="Miranda-Saavedra D."/>
            <person name="Mukherjee M."/>
            <person name="Park G."/>
            <person name="Park J."/>
            <person name="Park S.Y."/>
            <person name="Proctor R.H."/>
            <person name="Regev A."/>
            <person name="Ruiz-Roldan M.C."/>
            <person name="Sain D."/>
            <person name="Sakthikumar S."/>
            <person name="Sykes S."/>
            <person name="Schwartz D.C."/>
            <person name="Turgeon B.G."/>
            <person name="Wapinski I."/>
            <person name="Yoder O."/>
            <person name="Young S."/>
            <person name="Zeng Q."/>
            <person name="Zhou S."/>
            <person name="Galagan J."/>
            <person name="Cuomo C.A."/>
            <person name="Kistler H.C."/>
            <person name="Rep M."/>
        </authorList>
    </citation>
    <scope>NUCLEOTIDE SEQUENCE [LARGE SCALE GENOMIC DNA]</scope>
    <source>
        <strain evidence="2">4287</strain>
    </source>
</reference>
<dbReference type="Pfam" id="PF13450">
    <property type="entry name" value="NAD_binding_8"/>
    <property type="match status" value="1"/>
</dbReference>
<dbReference type="SUPFAM" id="SSF51905">
    <property type="entry name" value="FAD/NAD(P)-binding domain"/>
    <property type="match status" value="1"/>
</dbReference>
<reference evidence="2" key="1">
    <citation type="submission" date="2007-04" db="EMBL/GenBank/DDBJ databases">
        <authorList>
            <consortium name="The Broad Institute Genome Sequencing Platform"/>
            <person name="Birren B."/>
            <person name="Lander E."/>
            <person name="Galagan J."/>
            <person name="Nusbaum C."/>
            <person name="Devon K."/>
            <person name="Ma L.-J."/>
            <person name="Jaffe D."/>
            <person name="Butler J."/>
            <person name="Alvarez P."/>
            <person name="Gnerre S."/>
            <person name="Grabherr M."/>
            <person name="Kleber M."/>
            <person name="Mauceli E."/>
            <person name="Brockman W."/>
            <person name="MacCallum I.A."/>
            <person name="Young S."/>
            <person name="LaButti K."/>
            <person name="DeCaprio D."/>
            <person name="Crawford M."/>
            <person name="Koehrsen M."/>
            <person name="Engels R."/>
            <person name="Montgomery P."/>
            <person name="Pearson M."/>
            <person name="Howarth C."/>
            <person name="Larson L."/>
            <person name="White J."/>
            <person name="O'Leary S."/>
            <person name="Kodira C."/>
            <person name="Zeng Q."/>
            <person name="Yandava C."/>
            <person name="Alvarado L."/>
            <person name="Kistler C."/>
            <person name="Shim W.-B."/>
            <person name="Kang S."/>
            <person name="Woloshuk C."/>
        </authorList>
    </citation>
    <scope>NUCLEOTIDE SEQUENCE</scope>
    <source>
        <strain evidence="2">4287</strain>
    </source>
</reference>
<dbReference type="GeneID" id="28960319"/>
<evidence type="ECO:0000256" key="1">
    <source>
        <dbReference type="SAM" id="SignalP"/>
    </source>
</evidence>
<dbReference type="Gene3D" id="3.50.50.60">
    <property type="entry name" value="FAD/NAD(P)-binding domain"/>
    <property type="match status" value="1"/>
</dbReference>
<organism evidence="2 3">
    <name type="scientific">Fusarium oxysporum f. sp. lycopersici (strain 4287 / CBS 123668 / FGSC 9935 / NRRL 34936)</name>
    <name type="common">Fusarium vascular wilt of tomato</name>
    <dbReference type="NCBI Taxonomy" id="426428"/>
    <lineage>
        <taxon>Eukaryota</taxon>
        <taxon>Fungi</taxon>
        <taxon>Dikarya</taxon>
        <taxon>Ascomycota</taxon>
        <taxon>Pezizomycotina</taxon>
        <taxon>Sordariomycetes</taxon>
        <taxon>Hypocreomycetidae</taxon>
        <taxon>Hypocreales</taxon>
        <taxon>Nectriaceae</taxon>
        <taxon>Fusarium</taxon>
        <taxon>Fusarium oxysporum species complex</taxon>
    </lineage>
</organism>
<gene>
    <name evidence="2" type="ORF">FOXG_19613</name>
</gene>
<dbReference type="InterPro" id="IPR036188">
    <property type="entry name" value="FAD/NAD-bd_sf"/>
</dbReference>